<gene>
    <name evidence="1" type="ORF">BpHYR1_032511</name>
</gene>
<keyword evidence="2" id="KW-1185">Reference proteome</keyword>
<proteinExistence type="predicted"/>
<dbReference type="AlphaFoldDB" id="A0A3M7Q4M2"/>
<dbReference type="Proteomes" id="UP000276133">
    <property type="component" value="Unassembled WGS sequence"/>
</dbReference>
<evidence type="ECO:0000313" key="2">
    <source>
        <dbReference type="Proteomes" id="UP000276133"/>
    </source>
</evidence>
<dbReference type="EMBL" id="REGN01007455">
    <property type="protein sequence ID" value="RNA06233.1"/>
    <property type="molecule type" value="Genomic_DNA"/>
</dbReference>
<accession>A0A3M7Q4M2</accession>
<reference evidence="1 2" key="1">
    <citation type="journal article" date="2018" name="Sci. Rep.">
        <title>Genomic signatures of local adaptation to the degree of environmental predictability in rotifers.</title>
        <authorList>
            <person name="Franch-Gras L."/>
            <person name="Hahn C."/>
            <person name="Garcia-Roger E.M."/>
            <person name="Carmona M.J."/>
            <person name="Serra M."/>
            <person name="Gomez A."/>
        </authorList>
    </citation>
    <scope>NUCLEOTIDE SEQUENCE [LARGE SCALE GENOMIC DNA]</scope>
    <source>
        <strain evidence="1">HYR1</strain>
    </source>
</reference>
<comment type="caution">
    <text evidence="1">The sequence shown here is derived from an EMBL/GenBank/DDBJ whole genome shotgun (WGS) entry which is preliminary data.</text>
</comment>
<name>A0A3M7Q4M2_BRAPC</name>
<organism evidence="1 2">
    <name type="scientific">Brachionus plicatilis</name>
    <name type="common">Marine rotifer</name>
    <name type="synonym">Brachionus muelleri</name>
    <dbReference type="NCBI Taxonomy" id="10195"/>
    <lineage>
        <taxon>Eukaryota</taxon>
        <taxon>Metazoa</taxon>
        <taxon>Spiralia</taxon>
        <taxon>Gnathifera</taxon>
        <taxon>Rotifera</taxon>
        <taxon>Eurotatoria</taxon>
        <taxon>Monogononta</taxon>
        <taxon>Pseudotrocha</taxon>
        <taxon>Ploima</taxon>
        <taxon>Brachionidae</taxon>
        <taxon>Brachionus</taxon>
    </lineage>
</organism>
<evidence type="ECO:0000313" key="1">
    <source>
        <dbReference type="EMBL" id="RNA06233.1"/>
    </source>
</evidence>
<protein>
    <submittedName>
        <fullName evidence="1">Uncharacterized protein</fullName>
    </submittedName>
</protein>
<sequence>MIKRTENNFFCTELYKTKDLLYIKIFGIMGHFQSKLKYRIIKSKITEQLFEKLNNKVFFSKYENDCSSIFCDFSIFDRFRVVMVIKMIFMTIFKSQALKLNTKI</sequence>